<evidence type="ECO:0000256" key="10">
    <source>
        <dbReference type="SAM" id="Coils"/>
    </source>
</evidence>
<dbReference type="Pfam" id="PF05190">
    <property type="entry name" value="MutS_IV"/>
    <property type="match status" value="1"/>
</dbReference>
<evidence type="ECO:0000256" key="9">
    <source>
        <dbReference type="RuleBase" id="RU003756"/>
    </source>
</evidence>
<protein>
    <submittedName>
        <fullName evidence="12">G13141 protein</fullName>
    </submittedName>
</protein>
<reference evidence="12 13" key="1">
    <citation type="submission" date="2024-06" db="EMBL/GenBank/DDBJ databases">
        <authorList>
            <person name="Kraege A."/>
            <person name="Thomma B."/>
        </authorList>
    </citation>
    <scope>NUCLEOTIDE SEQUENCE [LARGE SCALE GENOMIC DNA]</scope>
</reference>
<evidence type="ECO:0000313" key="13">
    <source>
        <dbReference type="Proteomes" id="UP001497392"/>
    </source>
</evidence>
<dbReference type="Gene3D" id="3.30.420.110">
    <property type="entry name" value="MutS, connector domain"/>
    <property type="match status" value="1"/>
</dbReference>
<gene>
    <name evidence="12" type="primary">g13141</name>
    <name evidence="12" type="ORF">VP750_LOCUS11663</name>
</gene>
<dbReference type="Gene3D" id="3.40.50.300">
    <property type="entry name" value="P-loop containing nucleotide triphosphate hydrolases"/>
    <property type="match status" value="1"/>
</dbReference>
<keyword evidence="7 9" id="KW-0234">DNA repair</keyword>
<dbReference type="InterPro" id="IPR045076">
    <property type="entry name" value="MutS"/>
</dbReference>
<dbReference type="SUPFAM" id="SSF52540">
    <property type="entry name" value="P-loop containing nucleoside triphosphate hydrolases"/>
    <property type="match status" value="1"/>
</dbReference>
<evidence type="ECO:0000256" key="3">
    <source>
        <dbReference type="ARBA" id="ARBA00022741"/>
    </source>
</evidence>
<sequence>MDDTALAAPELGADGTDQGFIKWFKALPQEPNLVRFFDRKDFYSVHGENAVYIAKSFYKTTAVVKTMGSSSNSLQGVTLNRNLFETALRYLLVDSAEYSVQLFEGSGSHWKKTREASPGKLGAFEDDLFRNAEMADVPVAAAIILGYPEGARTIGIAFCDAAGRALGACEFADDEYFCNTESVLVQLGAKEVVLPKEGDATASSADASRLRDVISRCSALPSERAKSNFSTKNLEQDLIRLLRSGNAEQHRDVLDRPLAAAALSAVIAFSELMAIDSGHHKWNLSLYDTGRYMRLDAAAQRALNVMKQRTDANDTFSLYGLMNKGRTPMAKRLLKVWLKQPLVNLTDIQERHNIVDALVDDPLLRERLRNLHLRGLPDVERLARKLERRKASLADLCQLYRASSRLPMLVEAFRDYEGPHAELLSTRYADKLEAAHDGEHLAKFEELLEAAVDLDRIPDEYLICASYDADLQELKEEKDEVEKTINSIADEIAEDLGLIMDKTVKLEWHKLSNTRTRCLRITQSEEKKVRKKLMGGRYLMLETRKDGTKFTTKGLKEAAERLQGISRSYDQRQHALVEQVVSVAATFCEVWEGVTSLIAEVDVLAGFAELATSAPVAYVRPNMLPSDAGEIKLIGCRHPCVEAQDGVDFIKNDCIMERGKSWFQVITGPNMGGKSTYIRQAGVSVLMAQVGCFVPCDEATIAVRDCIFARVGAGDCQLRGVSTFMAEMLETAAILKGASSKSLVIIDELGRGTSTYDGFGLAWAISEHLMAEIGCPTLFATHFHELTALQGPVGVSNKHVETAIDEGSGKLTMLYQVAEGTCDRSFGIHVAEFARFPPEVVEMAKRKAAELEDFSAPAESLGLGSKDEGEAEQAAKRARTFMEDFAALPLDSLSPEQAVSQSQALYKQLAADAASMPILQQLLQV</sequence>
<dbReference type="PIRSF" id="PIRSF005813">
    <property type="entry name" value="MSH2"/>
    <property type="match status" value="1"/>
</dbReference>
<keyword evidence="6 9" id="KW-0238">DNA-binding</keyword>
<comment type="caution">
    <text evidence="12">The sequence shown here is derived from an EMBL/GenBank/DDBJ whole genome shotgun (WGS) entry which is preliminary data.</text>
</comment>
<dbReference type="EMBL" id="CAXHTA020000021">
    <property type="protein sequence ID" value="CAL5229757.1"/>
    <property type="molecule type" value="Genomic_DNA"/>
</dbReference>
<dbReference type="Pfam" id="PF01624">
    <property type="entry name" value="MutS_I"/>
    <property type="match status" value="1"/>
</dbReference>
<dbReference type="Pfam" id="PF05192">
    <property type="entry name" value="MutS_III"/>
    <property type="match status" value="1"/>
</dbReference>
<dbReference type="InterPro" id="IPR032642">
    <property type="entry name" value="Msh2_ATP-bd"/>
</dbReference>
<feature type="coiled-coil region" evidence="10">
    <location>
        <begin position="464"/>
        <end position="494"/>
    </location>
</feature>
<name>A0ABP1GEM9_9CHLO</name>
<comment type="subcellular location">
    <subcellularLocation>
        <location evidence="1">Nucleus</location>
    </subcellularLocation>
</comment>
<keyword evidence="4 9" id="KW-0227">DNA damage</keyword>
<dbReference type="Proteomes" id="UP001497392">
    <property type="component" value="Unassembled WGS sequence"/>
</dbReference>
<dbReference type="Gene3D" id="1.10.1420.10">
    <property type="match status" value="2"/>
</dbReference>
<dbReference type="Gene3D" id="3.40.1170.10">
    <property type="entry name" value="DNA repair protein MutS, domain I"/>
    <property type="match status" value="1"/>
</dbReference>
<dbReference type="SMART" id="SM00533">
    <property type="entry name" value="MUTSd"/>
    <property type="match status" value="1"/>
</dbReference>
<dbReference type="PANTHER" id="PTHR11361">
    <property type="entry name" value="DNA MISMATCH REPAIR PROTEIN MUTS FAMILY MEMBER"/>
    <property type="match status" value="1"/>
</dbReference>
<proteinExistence type="inferred from homology"/>
<dbReference type="Pfam" id="PF00488">
    <property type="entry name" value="MutS_V"/>
    <property type="match status" value="1"/>
</dbReference>
<accession>A0ABP1GEM9</accession>
<dbReference type="InterPro" id="IPR036187">
    <property type="entry name" value="DNA_mismatch_repair_MutS_sf"/>
</dbReference>
<evidence type="ECO:0000256" key="4">
    <source>
        <dbReference type="ARBA" id="ARBA00022763"/>
    </source>
</evidence>
<evidence type="ECO:0000256" key="5">
    <source>
        <dbReference type="ARBA" id="ARBA00022840"/>
    </source>
</evidence>
<feature type="domain" description="DNA mismatch repair proteins mutS family" evidence="11">
    <location>
        <begin position="742"/>
        <end position="758"/>
    </location>
</feature>
<dbReference type="InterPro" id="IPR007695">
    <property type="entry name" value="DNA_mismatch_repair_MutS-lik_N"/>
</dbReference>
<dbReference type="SUPFAM" id="SSF48334">
    <property type="entry name" value="DNA repair protein MutS, domain III"/>
    <property type="match status" value="1"/>
</dbReference>
<evidence type="ECO:0000256" key="7">
    <source>
        <dbReference type="ARBA" id="ARBA00023204"/>
    </source>
</evidence>
<dbReference type="InterPro" id="IPR007861">
    <property type="entry name" value="DNA_mismatch_repair_MutS_clamp"/>
</dbReference>
<evidence type="ECO:0000256" key="6">
    <source>
        <dbReference type="ARBA" id="ARBA00023125"/>
    </source>
</evidence>
<keyword evidence="13" id="KW-1185">Reference proteome</keyword>
<comment type="function">
    <text evidence="9">Component of the post-replicative DNA mismatch repair system (MMR).</text>
</comment>
<dbReference type="CDD" id="cd03285">
    <property type="entry name" value="ABC_MSH2_euk"/>
    <property type="match status" value="1"/>
</dbReference>
<evidence type="ECO:0000256" key="8">
    <source>
        <dbReference type="ARBA" id="ARBA00023242"/>
    </source>
</evidence>
<dbReference type="PROSITE" id="PS00486">
    <property type="entry name" value="DNA_MISMATCH_REPAIR_2"/>
    <property type="match status" value="1"/>
</dbReference>
<dbReference type="SMART" id="SM00534">
    <property type="entry name" value="MUTSac"/>
    <property type="match status" value="1"/>
</dbReference>
<dbReference type="InterPro" id="IPR000432">
    <property type="entry name" value="DNA_mismatch_repair_MutS_C"/>
</dbReference>
<dbReference type="Pfam" id="PF05188">
    <property type="entry name" value="MutS_II"/>
    <property type="match status" value="1"/>
</dbReference>
<organism evidence="12 13">
    <name type="scientific">Coccomyxa viridis</name>
    <dbReference type="NCBI Taxonomy" id="1274662"/>
    <lineage>
        <taxon>Eukaryota</taxon>
        <taxon>Viridiplantae</taxon>
        <taxon>Chlorophyta</taxon>
        <taxon>core chlorophytes</taxon>
        <taxon>Trebouxiophyceae</taxon>
        <taxon>Trebouxiophyceae incertae sedis</taxon>
        <taxon>Coccomyxaceae</taxon>
        <taxon>Coccomyxa</taxon>
    </lineage>
</organism>
<comment type="similarity">
    <text evidence="2 9">Belongs to the DNA mismatch repair MutS family.</text>
</comment>
<evidence type="ECO:0000259" key="11">
    <source>
        <dbReference type="PROSITE" id="PS00486"/>
    </source>
</evidence>
<evidence type="ECO:0000256" key="2">
    <source>
        <dbReference type="ARBA" id="ARBA00006271"/>
    </source>
</evidence>
<dbReference type="InterPro" id="IPR036678">
    <property type="entry name" value="MutS_con_dom_sf"/>
</dbReference>
<dbReference type="InterPro" id="IPR016151">
    <property type="entry name" value="DNA_mismatch_repair_MutS_N"/>
</dbReference>
<dbReference type="InterPro" id="IPR007860">
    <property type="entry name" value="DNA_mmatch_repair_MutS_con_dom"/>
</dbReference>
<keyword evidence="5" id="KW-0067">ATP-binding</keyword>
<keyword evidence="10" id="KW-0175">Coiled coil</keyword>
<dbReference type="InterPro" id="IPR027417">
    <property type="entry name" value="P-loop_NTPase"/>
</dbReference>
<dbReference type="PANTHER" id="PTHR11361:SF35">
    <property type="entry name" value="DNA MISMATCH REPAIR PROTEIN MSH2"/>
    <property type="match status" value="1"/>
</dbReference>
<dbReference type="InterPro" id="IPR007696">
    <property type="entry name" value="DNA_mismatch_repair_MutS_core"/>
</dbReference>
<evidence type="ECO:0000256" key="1">
    <source>
        <dbReference type="ARBA" id="ARBA00004123"/>
    </source>
</evidence>
<keyword evidence="3 9" id="KW-0547">Nucleotide-binding</keyword>
<evidence type="ECO:0000313" key="12">
    <source>
        <dbReference type="EMBL" id="CAL5229757.1"/>
    </source>
</evidence>
<dbReference type="InterPro" id="IPR011184">
    <property type="entry name" value="DNA_mismatch_repair_Msh2"/>
</dbReference>
<keyword evidence="8" id="KW-0539">Nucleus</keyword>